<proteinExistence type="predicted"/>
<dbReference type="EMBL" id="RCHU02000016">
    <property type="protein sequence ID" value="KAL3569883.1"/>
    <property type="molecule type" value="Genomic_DNA"/>
</dbReference>
<comment type="caution">
    <text evidence="1">The sequence shown here is derived from an EMBL/GenBank/DDBJ whole genome shotgun (WGS) entry which is preliminary data.</text>
</comment>
<sequence>MVGSCSPCSKDPITSVTEAFIADTSPTKIYLGVGACRDDEGKPVILQCVRETGAKITGCDFLGTGRESVSSAVSSKLVAGSVKSVNGKNSDVIKGRYAGIQALSGTGDCSLFAEFQKHCCPESPMYLPDPTWSKQVCLVSSVISQATFASFSVLCNDAKQAVAIESQLQQIGMAMQIFLLILPEEEDHGKSRSKSADYFAGKP</sequence>
<name>A0ACC4AVV0_POPAL</name>
<evidence type="ECO:0000313" key="2">
    <source>
        <dbReference type="Proteomes" id="UP000309997"/>
    </source>
</evidence>
<dbReference type="Proteomes" id="UP000309997">
    <property type="component" value="Unassembled WGS sequence"/>
</dbReference>
<keyword evidence="2" id="KW-1185">Reference proteome</keyword>
<accession>A0ACC4AVV0</accession>
<organism evidence="1 2">
    <name type="scientific">Populus alba</name>
    <name type="common">White poplar</name>
    <dbReference type="NCBI Taxonomy" id="43335"/>
    <lineage>
        <taxon>Eukaryota</taxon>
        <taxon>Viridiplantae</taxon>
        <taxon>Streptophyta</taxon>
        <taxon>Embryophyta</taxon>
        <taxon>Tracheophyta</taxon>
        <taxon>Spermatophyta</taxon>
        <taxon>Magnoliopsida</taxon>
        <taxon>eudicotyledons</taxon>
        <taxon>Gunneridae</taxon>
        <taxon>Pentapetalae</taxon>
        <taxon>rosids</taxon>
        <taxon>fabids</taxon>
        <taxon>Malpighiales</taxon>
        <taxon>Salicaceae</taxon>
        <taxon>Saliceae</taxon>
        <taxon>Populus</taxon>
    </lineage>
</organism>
<reference evidence="1 2" key="1">
    <citation type="journal article" date="2024" name="Plant Biotechnol. J.">
        <title>Genome and CRISPR/Cas9 system of a widespread forest tree (Populus alba) in the world.</title>
        <authorList>
            <person name="Liu Y.J."/>
            <person name="Jiang P.F."/>
            <person name="Han X.M."/>
            <person name="Li X.Y."/>
            <person name="Wang H.M."/>
            <person name="Wang Y.J."/>
            <person name="Wang X.X."/>
            <person name="Zeng Q.Y."/>
        </authorList>
    </citation>
    <scope>NUCLEOTIDE SEQUENCE [LARGE SCALE GENOMIC DNA]</scope>
    <source>
        <strain evidence="2">cv. PAL-ZL1</strain>
    </source>
</reference>
<gene>
    <name evidence="1" type="ORF">D5086_029773</name>
</gene>
<evidence type="ECO:0000313" key="1">
    <source>
        <dbReference type="EMBL" id="KAL3569883.1"/>
    </source>
</evidence>
<protein>
    <submittedName>
        <fullName evidence="1">Uncharacterized protein</fullName>
    </submittedName>
</protein>